<dbReference type="GO" id="GO:0005737">
    <property type="term" value="C:cytoplasm"/>
    <property type="evidence" value="ECO:0007669"/>
    <property type="project" value="TreeGrafter"/>
</dbReference>
<dbReference type="AlphaFoldDB" id="A0A2W2D6K9"/>
<dbReference type="SUPFAM" id="SSF52777">
    <property type="entry name" value="CoA-dependent acyltransferases"/>
    <property type="match status" value="2"/>
</dbReference>
<dbReference type="GO" id="GO:0003824">
    <property type="term" value="F:catalytic activity"/>
    <property type="evidence" value="ECO:0007669"/>
    <property type="project" value="InterPro"/>
</dbReference>
<feature type="non-terminal residue" evidence="2">
    <location>
        <position position="460"/>
    </location>
</feature>
<dbReference type="Proteomes" id="UP000248749">
    <property type="component" value="Unassembled WGS sequence"/>
</dbReference>
<reference evidence="2 3" key="1">
    <citation type="submission" date="2018-01" db="EMBL/GenBank/DDBJ databases">
        <title>Draft genome sequence of Salinispora sp. 13K206.</title>
        <authorList>
            <person name="Sahin N."/>
            <person name="Saygin H."/>
            <person name="Ay H."/>
        </authorList>
    </citation>
    <scope>NUCLEOTIDE SEQUENCE [LARGE SCALE GENOMIC DNA]</scope>
    <source>
        <strain evidence="2 3">13K206</strain>
    </source>
</reference>
<dbReference type="InterPro" id="IPR001242">
    <property type="entry name" value="Condensation_dom"/>
</dbReference>
<dbReference type="Gene3D" id="3.30.559.30">
    <property type="entry name" value="Nonribosomal peptide synthetase, condensation domain"/>
    <property type="match status" value="1"/>
</dbReference>
<dbReference type="InterPro" id="IPR023213">
    <property type="entry name" value="CAT-like_dom_sf"/>
</dbReference>
<dbReference type="GO" id="GO:0044550">
    <property type="term" value="P:secondary metabolite biosynthetic process"/>
    <property type="evidence" value="ECO:0007669"/>
    <property type="project" value="TreeGrafter"/>
</dbReference>
<name>A0A2W2D6K9_9ACTN</name>
<dbReference type="GO" id="GO:0031177">
    <property type="term" value="F:phosphopantetheine binding"/>
    <property type="evidence" value="ECO:0007669"/>
    <property type="project" value="TreeGrafter"/>
</dbReference>
<dbReference type="EMBL" id="POUB01000283">
    <property type="protein sequence ID" value="PZF88093.1"/>
    <property type="molecule type" value="Genomic_DNA"/>
</dbReference>
<keyword evidence="3" id="KW-1185">Reference proteome</keyword>
<dbReference type="PANTHER" id="PTHR45527:SF1">
    <property type="entry name" value="FATTY ACID SYNTHASE"/>
    <property type="match status" value="1"/>
</dbReference>
<dbReference type="Pfam" id="PF00668">
    <property type="entry name" value="Condensation"/>
    <property type="match status" value="1"/>
</dbReference>
<organism evidence="2 3">
    <name type="scientific">Micromonospora deserti</name>
    <dbReference type="NCBI Taxonomy" id="2070366"/>
    <lineage>
        <taxon>Bacteria</taxon>
        <taxon>Bacillati</taxon>
        <taxon>Actinomycetota</taxon>
        <taxon>Actinomycetes</taxon>
        <taxon>Micromonosporales</taxon>
        <taxon>Micromonosporaceae</taxon>
        <taxon>Micromonospora</taxon>
    </lineage>
</organism>
<protein>
    <submittedName>
        <fullName evidence="2">Non-ribosomal peptide synthetase</fullName>
    </submittedName>
</protein>
<sequence length="460" mass="50647">MTALRIEEVLPLGPLQEGLLFHAGLDGDGSGVYVVQLLVDLAGDVRPERLRAAVQGLLRRHPNLRAAFRHRRSGQPVQIVARDVTVPWREVDAPNPVPVADEERLAPFDLSRPPLLRCCLVRMGAGRFRLVLTLHHLLVDGWSLPVLVREIIDLYAADGDAGALPPATPYRDYLAWVAVQDREASLAQWRTALAGLTEPTRLCGVDSHTRPTLPEQVTRELPVHLDAAARDLGVTVNTVLQGAWGLLLGLLTRRTDAVFGATVSGRPPELPAVDSMVGLFINTIPVRVSARPEEPVRDVLARLRDQQVRLMVHHHVPLAEIQRAAGVGELFDTLLVFENYPLDTHTLPAAPGLRVTAVDGRDATHYPLTVVALPGERLTLEFVYRPDALDRGTVERIANQFTRLLTQIATDPSRPVSDLELLSVEERVRVVVGWNATDAEVDRVPLPVVFERWAAVQPDA</sequence>
<evidence type="ECO:0000313" key="2">
    <source>
        <dbReference type="EMBL" id="PZF88093.1"/>
    </source>
</evidence>
<dbReference type="Gene3D" id="3.30.559.10">
    <property type="entry name" value="Chloramphenicol acetyltransferase-like domain"/>
    <property type="match status" value="1"/>
</dbReference>
<dbReference type="GO" id="GO:0043041">
    <property type="term" value="P:amino acid activation for nonribosomal peptide biosynthetic process"/>
    <property type="evidence" value="ECO:0007669"/>
    <property type="project" value="TreeGrafter"/>
</dbReference>
<proteinExistence type="predicted"/>
<comment type="caution">
    <text evidence="2">The sequence shown here is derived from an EMBL/GenBank/DDBJ whole genome shotgun (WGS) entry which is preliminary data.</text>
</comment>
<evidence type="ECO:0000313" key="3">
    <source>
        <dbReference type="Proteomes" id="UP000248749"/>
    </source>
</evidence>
<evidence type="ECO:0000259" key="1">
    <source>
        <dbReference type="Pfam" id="PF00668"/>
    </source>
</evidence>
<gene>
    <name evidence="2" type="ORF">C1I99_26845</name>
</gene>
<feature type="domain" description="Condensation" evidence="1">
    <location>
        <begin position="7"/>
        <end position="427"/>
    </location>
</feature>
<dbReference type="RefSeq" id="WP_233512737.1">
    <property type="nucleotide sequence ID" value="NZ_POUB01000283.1"/>
</dbReference>
<dbReference type="PANTHER" id="PTHR45527">
    <property type="entry name" value="NONRIBOSOMAL PEPTIDE SYNTHETASE"/>
    <property type="match status" value="1"/>
</dbReference>
<dbReference type="CDD" id="cd19543">
    <property type="entry name" value="DCL_NRPS"/>
    <property type="match status" value="1"/>
</dbReference>
<accession>A0A2W2D6K9</accession>
<dbReference type="GO" id="GO:0008610">
    <property type="term" value="P:lipid biosynthetic process"/>
    <property type="evidence" value="ECO:0007669"/>
    <property type="project" value="UniProtKB-ARBA"/>
</dbReference>